<name>A0A1I3VKC5_9RHOB</name>
<reference evidence="2" key="1">
    <citation type="submission" date="2016-10" db="EMBL/GenBank/DDBJ databases">
        <authorList>
            <person name="Varghese N."/>
            <person name="Submissions S."/>
        </authorList>
    </citation>
    <scope>NUCLEOTIDE SEQUENCE [LARGE SCALE GENOMIC DNA]</scope>
    <source>
        <strain evidence="2">DSM 26471</strain>
    </source>
</reference>
<accession>A0A1I3VKC5</accession>
<dbReference type="AlphaFoldDB" id="A0A1I3VKC5"/>
<dbReference type="RefSeq" id="WP_090061874.1">
    <property type="nucleotide sequence ID" value="NZ_FORH01000007.1"/>
</dbReference>
<dbReference type="Proteomes" id="UP000199630">
    <property type="component" value="Unassembled WGS sequence"/>
</dbReference>
<keyword evidence="2" id="KW-1185">Reference proteome</keyword>
<gene>
    <name evidence="1" type="ORF">SAMN04487991_3375</name>
</gene>
<sequence>MSSLAPLGTFPQGAAPLPALTVIEAVEAAGCQVLSCRLEANRLTLQLLEEGALWGLVCDLGDGRLDEVSFMHAVRGLSHVHGVALSAAIRAAEAEGYEVLSAVLRSGGTSSLIVRKYGTERVELLFRHDSGQILYGPEFYGSELYGHEINEKVA</sequence>
<organism evidence="1 2">
    <name type="scientific">Celeribacter neptunius</name>
    <dbReference type="NCBI Taxonomy" id="588602"/>
    <lineage>
        <taxon>Bacteria</taxon>
        <taxon>Pseudomonadati</taxon>
        <taxon>Pseudomonadota</taxon>
        <taxon>Alphaproteobacteria</taxon>
        <taxon>Rhodobacterales</taxon>
        <taxon>Roseobacteraceae</taxon>
        <taxon>Celeribacter</taxon>
    </lineage>
</organism>
<evidence type="ECO:0000313" key="1">
    <source>
        <dbReference type="EMBL" id="SFJ94776.1"/>
    </source>
</evidence>
<dbReference type="EMBL" id="FORH01000007">
    <property type="protein sequence ID" value="SFJ94776.1"/>
    <property type="molecule type" value="Genomic_DNA"/>
</dbReference>
<protein>
    <submittedName>
        <fullName evidence="1">Uncharacterized protein</fullName>
    </submittedName>
</protein>
<evidence type="ECO:0000313" key="2">
    <source>
        <dbReference type="Proteomes" id="UP000199630"/>
    </source>
</evidence>
<proteinExistence type="predicted"/>